<evidence type="ECO:0000313" key="3">
    <source>
        <dbReference type="EMBL" id="KAK3671193.1"/>
    </source>
</evidence>
<reference evidence="3" key="1">
    <citation type="submission" date="2023-07" db="EMBL/GenBank/DDBJ databases">
        <title>Black Yeasts Isolated from many extreme environments.</title>
        <authorList>
            <person name="Coleine C."/>
            <person name="Stajich J.E."/>
            <person name="Selbmann L."/>
        </authorList>
    </citation>
    <scope>NUCLEOTIDE SEQUENCE</scope>
    <source>
        <strain evidence="3">CCFEE 5485</strain>
    </source>
</reference>
<keyword evidence="2" id="KW-1133">Transmembrane helix</keyword>
<feature type="compositionally biased region" description="Low complexity" evidence="1">
    <location>
        <begin position="81"/>
        <end position="93"/>
    </location>
</feature>
<dbReference type="PANTHER" id="PTHR35394:SF5">
    <property type="entry name" value="DUF3176 DOMAIN-CONTAINING PROTEIN"/>
    <property type="match status" value="1"/>
</dbReference>
<dbReference type="Pfam" id="PF11374">
    <property type="entry name" value="DUF3176"/>
    <property type="match status" value="1"/>
</dbReference>
<evidence type="ECO:0000313" key="4">
    <source>
        <dbReference type="Proteomes" id="UP001274830"/>
    </source>
</evidence>
<feature type="transmembrane region" description="Helical" evidence="2">
    <location>
        <begin position="645"/>
        <end position="667"/>
    </location>
</feature>
<name>A0AAE0TT48_9PEZI</name>
<protein>
    <submittedName>
        <fullName evidence="3">Uncharacterized protein</fullName>
    </submittedName>
</protein>
<evidence type="ECO:0000256" key="1">
    <source>
        <dbReference type="SAM" id="MobiDB-lite"/>
    </source>
</evidence>
<feature type="transmembrane region" description="Helical" evidence="2">
    <location>
        <begin position="150"/>
        <end position="174"/>
    </location>
</feature>
<dbReference type="Proteomes" id="UP001274830">
    <property type="component" value="Unassembled WGS sequence"/>
</dbReference>
<accession>A0AAE0TT48</accession>
<feature type="transmembrane region" description="Helical" evidence="2">
    <location>
        <begin position="186"/>
        <end position="211"/>
    </location>
</feature>
<gene>
    <name evidence="3" type="ORF">LTR78_008994</name>
</gene>
<sequence length="764" mass="82301">MASLPQRSSNPPSAPSSPVYRANSVEYGDAALPAGTNASASPSPIDLHASAPSQTLASPQPSPGGQIPADSSTADIAQGQAPPSSSEPPLLILPVPSSAVSGNTNGVASINYPAGSIGSVASTSQASQANVPNGQAPKTRRGFFGLTYAWLYELIACSISVLMVVIEIVLLAVYDNKSSDNWNHTWSINSVFAFLTTLLEAAIAFAVASCLGQLRWLWFQKGNQELRWMDKLTNARQPSGALTFVVSKGAWRHWAALGALLIVALLGTSVFTQEVIVSKLGTHTHDPSERMCRVPISNNYLGKWQTGGRPGAELPFTEMITAVYSGFGYPASVNDADTVVNLVNCTSGNCDFQTYSSLAVCYQCADISDTIITPCDVDGDDECDTNSEVLLTLPDGSLTLNSVFGIVNTTSDTQYPDASVMSGIGPLIAHWKAMGSTDWPEAPPYAKECAMYWCVNTYYGQVIDNTFYETPANDTGTDGNTVQTPTWTNTSAEAATIYGSNTSIYLNPPDCQYEGAHIVPNATCCEFEVDAASQRALQNYLVGTDGVTGFLTGDVAAIGTSGNTTDTFNATGLAYTTYAANVLVFECTSSLTEDNCTQDFYDTFEYSISNLSSYMTNELRKMNDTGPGYAWGWCSDYEQHFHVRWGWLAYPIAMVLISLMFVFVTIFKSRGHEPWKNSVTALMFHGFHDLDYQQIRLDDPHEMVQATRKWSVTLQDVDGTKRFVKTTVVPVKEEEMPDVREALAKGALHGGQAVIQAYGQASGG</sequence>
<proteinExistence type="predicted"/>
<evidence type="ECO:0000256" key="2">
    <source>
        <dbReference type="SAM" id="Phobius"/>
    </source>
</evidence>
<feature type="transmembrane region" description="Helical" evidence="2">
    <location>
        <begin position="254"/>
        <end position="272"/>
    </location>
</feature>
<dbReference type="EMBL" id="JAUTXT010000046">
    <property type="protein sequence ID" value="KAK3671193.1"/>
    <property type="molecule type" value="Genomic_DNA"/>
</dbReference>
<dbReference type="PANTHER" id="PTHR35394">
    <property type="entry name" value="DUF3176 DOMAIN-CONTAINING PROTEIN"/>
    <property type="match status" value="1"/>
</dbReference>
<comment type="caution">
    <text evidence="3">The sequence shown here is derived from an EMBL/GenBank/DDBJ whole genome shotgun (WGS) entry which is preliminary data.</text>
</comment>
<dbReference type="AlphaFoldDB" id="A0AAE0TT48"/>
<keyword evidence="2" id="KW-0812">Transmembrane</keyword>
<keyword evidence="4" id="KW-1185">Reference proteome</keyword>
<dbReference type="InterPro" id="IPR021514">
    <property type="entry name" value="DUF3176"/>
</dbReference>
<keyword evidence="2" id="KW-0472">Membrane</keyword>
<organism evidence="3 4">
    <name type="scientific">Recurvomyces mirabilis</name>
    <dbReference type="NCBI Taxonomy" id="574656"/>
    <lineage>
        <taxon>Eukaryota</taxon>
        <taxon>Fungi</taxon>
        <taxon>Dikarya</taxon>
        <taxon>Ascomycota</taxon>
        <taxon>Pezizomycotina</taxon>
        <taxon>Dothideomycetes</taxon>
        <taxon>Dothideomycetidae</taxon>
        <taxon>Mycosphaerellales</taxon>
        <taxon>Teratosphaeriaceae</taxon>
        <taxon>Recurvomyces</taxon>
    </lineage>
</organism>
<feature type="region of interest" description="Disordered" evidence="1">
    <location>
        <begin position="1"/>
        <end position="93"/>
    </location>
</feature>
<feature type="compositionally biased region" description="Low complexity" evidence="1">
    <location>
        <begin position="1"/>
        <end position="11"/>
    </location>
</feature>